<dbReference type="InterPro" id="IPR007599">
    <property type="entry name" value="DER1"/>
</dbReference>
<name>A0A9N9UTS3_9HYPO</name>
<evidence type="ECO:0000256" key="8">
    <source>
        <dbReference type="SAM" id="MobiDB-lite"/>
    </source>
</evidence>
<dbReference type="GO" id="GO:0006950">
    <property type="term" value="P:response to stress"/>
    <property type="evidence" value="ECO:0007669"/>
    <property type="project" value="UniProtKB-ARBA"/>
</dbReference>
<keyword evidence="5 7" id="KW-1133">Transmembrane helix</keyword>
<comment type="similarity">
    <text evidence="2 7">Belongs to the derlin family.</text>
</comment>
<feature type="transmembrane region" description="Helical" evidence="7">
    <location>
        <begin position="17"/>
        <end position="34"/>
    </location>
</feature>
<evidence type="ECO:0000256" key="2">
    <source>
        <dbReference type="ARBA" id="ARBA00008917"/>
    </source>
</evidence>
<feature type="transmembrane region" description="Helical" evidence="7">
    <location>
        <begin position="189"/>
        <end position="209"/>
    </location>
</feature>
<evidence type="ECO:0000256" key="4">
    <source>
        <dbReference type="ARBA" id="ARBA00022824"/>
    </source>
</evidence>
<dbReference type="Pfam" id="PF04511">
    <property type="entry name" value="DER1"/>
    <property type="match status" value="2"/>
</dbReference>
<evidence type="ECO:0000256" key="5">
    <source>
        <dbReference type="ARBA" id="ARBA00022989"/>
    </source>
</evidence>
<dbReference type="OrthoDB" id="19102at2759"/>
<dbReference type="AlphaFoldDB" id="A0A9N9UTS3"/>
<feature type="compositionally biased region" description="Low complexity" evidence="8">
    <location>
        <begin position="279"/>
        <end position="293"/>
    </location>
</feature>
<comment type="subcellular location">
    <subcellularLocation>
        <location evidence="1 7">Endoplasmic reticulum membrane</location>
        <topology evidence="1 7">Multi-pass membrane protein</topology>
    </subcellularLocation>
</comment>
<evidence type="ECO:0000256" key="7">
    <source>
        <dbReference type="RuleBase" id="RU363059"/>
    </source>
</evidence>
<feature type="transmembrane region" description="Helical" evidence="7">
    <location>
        <begin position="54"/>
        <end position="76"/>
    </location>
</feature>
<gene>
    <name evidence="9" type="ORF">CBYS24578_00002670</name>
</gene>
<evidence type="ECO:0000313" key="9">
    <source>
        <dbReference type="EMBL" id="CAG9999757.1"/>
    </source>
</evidence>
<comment type="caution">
    <text evidence="9">The sequence shown here is derived from an EMBL/GenBank/DDBJ whole genome shotgun (WGS) entry which is preliminary data.</text>
</comment>
<evidence type="ECO:0000256" key="3">
    <source>
        <dbReference type="ARBA" id="ARBA00022692"/>
    </source>
</evidence>
<accession>A0A9N9UTS3</accession>
<feature type="region of interest" description="Disordered" evidence="8">
    <location>
        <begin position="272"/>
        <end position="314"/>
    </location>
</feature>
<dbReference type="EMBL" id="CABFNO020001553">
    <property type="protein sequence ID" value="CAG9999757.1"/>
    <property type="molecule type" value="Genomic_DNA"/>
</dbReference>
<dbReference type="SUPFAM" id="SSF144091">
    <property type="entry name" value="Rhomboid-like"/>
    <property type="match status" value="1"/>
</dbReference>
<dbReference type="Proteomes" id="UP000754883">
    <property type="component" value="Unassembled WGS sequence"/>
</dbReference>
<evidence type="ECO:0000256" key="6">
    <source>
        <dbReference type="ARBA" id="ARBA00023136"/>
    </source>
</evidence>
<dbReference type="GO" id="GO:0005789">
    <property type="term" value="C:endoplasmic reticulum membrane"/>
    <property type="evidence" value="ECO:0007669"/>
    <property type="project" value="UniProtKB-SubCell"/>
</dbReference>
<reference evidence="9 10" key="2">
    <citation type="submission" date="2021-10" db="EMBL/GenBank/DDBJ databases">
        <authorList>
            <person name="Piombo E."/>
        </authorList>
    </citation>
    <scope>NUCLEOTIDE SEQUENCE [LARGE SCALE GENOMIC DNA]</scope>
</reference>
<sequence length="314" mass="34891">MDAVLDHYFQAPPVTRTFTAITVVLSLGVILGALSDKTFAYYPLYVYKFPPEIWRCVTGFMITGSGMSFLFQSYHLFIYMSQLEVGNPRFSKTEDFIWYLMCVGGAILCFASTTITVPGNEEDYPCTASWPNIRKPRVSFGVQAWWDSLWMARGINHLVGFPFPFFLDALILAMCYTTTQEQRGMKTKFLFMFTIPAQLLPYCLILFNLVFPGGAIRMILEIYGLIAAHLFDFLTKVWPRYGGNGRSLLPTPPLLATLVNFVSQNLPNLQARMAPTPAPESSSSGSSAGRPAGSSGGGPLPDSWRTRGPGHRLG</sequence>
<organism evidence="9 10">
    <name type="scientific">Clonostachys byssicola</name>
    <dbReference type="NCBI Taxonomy" id="160290"/>
    <lineage>
        <taxon>Eukaryota</taxon>
        <taxon>Fungi</taxon>
        <taxon>Dikarya</taxon>
        <taxon>Ascomycota</taxon>
        <taxon>Pezizomycotina</taxon>
        <taxon>Sordariomycetes</taxon>
        <taxon>Hypocreomycetidae</taxon>
        <taxon>Hypocreales</taxon>
        <taxon>Bionectriaceae</taxon>
        <taxon>Clonostachys</taxon>
    </lineage>
</organism>
<protein>
    <recommendedName>
        <fullName evidence="7">Derlin</fullName>
    </recommendedName>
</protein>
<feature type="transmembrane region" description="Helical" evidence="7">
    <location>
        <begin position="155"/>
        <end position="177"/>
    </location>
</feature>
<dbReference type="PANTHER" id="PTHR11009">
    <property type="entry name" value="DER1-LIKE PROTEIN, DERLIN"/>
    <property type="match status" value="1"/>
</dbReference>
<keyword evidence="3 7" id="KW-0812">Transmembrane</keyword>
<dbReference type="InterPro" id="IPR035952">
    <property type="entry name" value="Rhomboid-like_sf"/>
</dbReference>
<evidence type="ECO:0000313" key="10">
    <source>
        <dbReference type="Proteomes" id="UP000754883"/>
    </source>
</evidence>
<proteinExistence type="inferred from homology"/>
<feature type="transmembrane region" description="Helical" evidence="7">
    <location>
        <begin position="96"/>
        <end position="115"/>
    </location>
</feature>
<keyword evidence="6 7" id="KW-0472">Membrane</keyword>
<evidence type="ECO:0000256" key="1">
    <source>
        <dbReference type="ARBA" id="ARBA00004477"/>
    </source>
</evidence>
<keyword evidence="10" id="KW-1185">Reference proteome</keyword>
<keyword evidence="4 7" id="KW-0256">Endoplasmic reticulum</keyword>
<reference evidence="10" key="1">
    <citation type="submission" date="2019-06" db="EMBL/GenBank/DDBJ databases">
        <authorList>
            <person name="Broberg M."/>
        </authorList>
    </citation>
    <scope>NUCLEOTIDE SEQUENCE [LARGE SCALE GENOMIC DNA]</scope>
</reference>
<comment type="function">
    <text evidence="7">May be involved in the degradation of misfolded endoplasmic reticulum (ER) luminal proteins.</text>
</comment>